<dbReference type="eggNOG" id="ENOG502T9TM">
    <property type="taxonomic scope" value="Eukaryota"/>
</dbReference>
<reference evidence="2 3" key="1">
    <citation type="journal article" date="2007" name="Nature">
        <title>Evolution of genes and genomes on the Drosophila phylogeny.</title>
        <authorList>
            <consortium name="Drosophila 12 Genomes Consortium"/>
            <person name="Clark A.G."/>
            <person name="Eisen M.B."/>
            <person name="Smith D.R."/>
            <person name="Bergman C.M."/>
            <person name="Oliver B."/>
            <person name="Markow T.A."/>
            <person name="Kaufman T.C."/>
            <person name="Kellis M."/>
            <person name="Gelbart W."/>
            <person name="Iyer V.N."/>
            <person name="Pollard D.A."/>
            <person name="Sackton T.B."/>
            <person name="Larracuente A.M."/>
            <person name="Singh N.D."/>
            <person name="Abad J.P."/>
            <person name="Abt D.N."/>
            <person name="Adryan B."/>
            <person name="Aguade M."/>
            <person name="Akashi H."/>
            <person name="Anderson W.W."/>
            <person name="Aquadro C.F."/>
            <person name="Ardell D.H."/>
            <person name="Arguello R."/>
            <person name="Artieri C.G."/>
            <person name="Barbash D.A."/>
            <person name="Barker D."/>
            <person name="Barsanti P."/>
            <person name="Batterham P."/>
            <person name="Batzoglou S."/>
            <person name="Begun D."/>
            <person name="Bhutkar A."/>
            <person name="Blanco E."/>
            <person name="Bosak S.A."/>
            <person name="Bradley R.K."/>
            <person name="Brand A.D."/>
            <person name="Brent M.R."/>
            <person name="Brooks A.N."/>
            <person name="Brown R.H."/>
            <person name="Butlin R.K."/>
            <person name="Caggese C."/>
            <person name="Calvi B.R."/>
            <person name="Bernardo de Carvalho A."/>
            <person name="Caspi A."/>
            <person name="Castrezana S."/>
            <person name="Celniker S.E."/>
            <person name="Chang J.L."/>
            <person name="Chapple C."/>
            <person name="Chatterji S."/>
            <person name="Chinwalla A."/>
            <person name="Civetta A."/>
            <person name="Clifton S.W."/>
            <person name="Comeron J.M."/>
            <person name="Costello J.C."/>
            <person name="Coyne J.A."/>
            <person name="Daub J."/>
            <person name="David R.G."/>
            <person name="Delcher A.L."/>
            <person name="Delehaunty K."/>
            <person name="Do C.B."/>
            <person name="Ebling H."/>
            <person name="Edwards K."/>
            <person name="Eickbush T."/>
            <person name="Evans J.D."/>
            <person name="Filipski A."/>
            <person name="Findeiss S."/>
            <person name="Freyhult E."/>
            <person name="Fulton L."/>
            <person name="Fulton R."/>
            <person name="Garcia A.C."/>
            <person name="Gardiner A."/>
            <person name="Garfield D.A."/>
            <person name="Garvin B.E."/>
            <person name="Gibson G."/>
            <person name="Gilbert D."/>
            <person name="Gnerre S."/>
            <person name="Godfrey J."/>
            <person name="Good R."/>
            <person name="Gotea V."/>
            <person name="Gravely B."/>
            <person name="Greenberg A.J."/>
            <person name="Griffiths-Jones S."/>
            <person name="Gross S."/>
            <person name="Guigo R."/>
            <person name="Gustafson E.A."/>
            <person name="Haerty W."/>
            <person name="Hahn M.W."/>
            <person name="Halligan D.L."/>
            <person name="Halpern A.L."/>
            <person name="Halter G.M."/>
            <person name="Han M.V."/>
            <person name="Heger A."/>
            <person name="Hillier L."/>
            <person name="Hinrichs A.S."/>
            <person name="Holmes I."/>
            <person name="Hoskins R.A."/>
            <person name="Hubisz M.J."/>
            <person name="Hultmark D."/>
            <person name="Huntley M.A."/>
            <person name="Jaffe D.B."/>
            <person name="Jagadeeshan S."/>
            <person name="Jeck W.R."/>
            <person name="Johnson J."/>
            <person name="Jones C.D."/>
            <person name="Jordan W.C."/>
            <person name="Karpen G.H."/>
            <person name="Kataoka E."/>
            <person name="Keightley P.D."/>
            <person name="Kheradpour P."/>
            <person name="Kirkness E.F."/>
            <person name="Koerich L.B."/>
            <person name="Kristiansen K."/>
            <person name="Kudrna D."/>
            <person name="Kulathinal R.J."/>
            <person name="Kumar S."/>
            <person name="Kwok R."/>
            <person name="Lander E."/>
            <person name="Langley C.H."/>
            <person name="Lapoint R."/>
            <person name="Lazzaro B.P."/>
            <person name="Lee S.J."/>
            <person name="Levesque L."/>
            <person name="Li R."/>
            <person name="Lin C.F."/>
            <person name="Lin M.F."/>
            <person name="Lindblad-Toh K."/>
            <person name="Llopart A."/>
            <person name="Long M."/>
            <person name="Low L."/>
            <person name="Lozovsky E."/>
            <person name="Lu J."/>
            <person name="Luo M."/>
            <person name="Machado C.A."/>
            <person name="Makalowski W."/>
            <person name="Marzo M."/>
            <person name="Matsuda M."/>
            <person name="Matzkin L."/>
            <person name="McAllister B."/>
            <person name="McBride C.S."/>
            <person name="McKernan B."/>
            <person name="McKernan K."/>
            <person name="Mendez-Lago M."/>
            <person name="Minx P."/>
            <person name="Mollenhauer M.U."/>
            <person name="Montooth K."/>
            <person name="Mount S.M."/>
            <person name="Mu X."/>
            <person name="Myers E."/>
            <person name="Negre B."/>
            <person name="Newfeld S."/>
            <person name="Nielsen R."/>
            <person name="Noor M.A."/>
            <person name="O'Grady P."/>
            <person name="Pachter L."/>
            <person name="Papaceit M."/>
            <person name="Parisi M.J."/>
            <person name="Parisi M."/>
            <person name="Parts L."/>
            <person name="Pedersen J.S."/>
            <person name="Pesole G."/>
            <person name="Phillippy A.M."/>
            <person name="Ponting C.P."/>
            <person name="Pop M."/>
            <person name="Porcelli D."/>
            <person name="Powell J.R."/>
            <person name="Prohaska S."/>
            <person name="Pruitt K."/>
            <person name="Puig M."/>
            <person name="Quesneville H."/>
            <person name="Ram K.R."/>
            <person name="Rand D."/>
            <person name="Rasmussen M.D."/>
            <person name="Reed L.K."/>
            <person name="Reenan R."/>
            <person name="Reily A."/>
            <person name="Remington K.A."/>
            <person name="Rieger T.T."/>
            <person name="Ritchie M.G."/>
            <person name="Robin C."/>
            <person name="Rogers Y.H."/>
            <person name="Rohde C."/>
            <person name="Rozas J."/>
            <person name="Rubenfield M.J."/>
            <person name="Ruiz A."/>
            <person name="Russo S."/>
            <person name="Salzberg S.L."/>
            <person name="Sanchez-Gracia A."/>
            <person name="Saranga D.J."/>
            <person name="Sato H."/>
            <person name="Schaeffer S.W."/>
            <person name="Schatz M.C."/>
            <person name="Schlenke T."/>
            <person name="Schwartz R."/>
            <person name="Segarra C."/>
            <person name="Singh R.S."/>
            <person name="Sirot L."/>
            <person name="Sirota M."/>
            <person name="Sisneros N.B."/>
            <person name="Smith C.D."/>
            <person name="Smith T.F."/>
            <person name="Spieth J."/>
            <person name="Stage D.E."/>
            <person name="Stark A."/>
            <person name="Stephan W."/>
            <person name="Strausberg R.L."/>
            <person name="Strempel S."/>
            <person name="Sturgill D."/>
            <person name="Sutton G."/>
            <person name="Sutton G.G."/>
            <person name="Tao W."/>
            <person name="Teichmann S."/>
            <person name="Tobari Y.N."/>
            <person name="Tomimura Y."/>
            <person name="Tsolas J.M."/>
            <person name="Valente V.L."/>
            <person name="Venter E."/>
            <person name="Venter J.C."/>
            <person name="Vicario S."/>
            <person name="Vieira F.G."/>
            <person name="Vilella A.J."/>
            <person name="Villasante A."/>
            <person name="Walenz B."/>
            <person name="Wang J."/>
            <person name="Wasserman M."/>
            <person name="Watts T."/>
            <person name="Wilson D."/>
            <person name="Wilson R.K."/>
            <person name="Wing R.A."/>
            <person name="Wolfner M.F."/>
            <person name="Wong A."/>
            <person name="Wong G.K."/>
            <person name="Wu C.I."/>
            <person name="Wu G."/>
            <person name="Yamamoto D."/>
            <person name="Yang H.P."/>
            <person name="Yang S.P."/>
            <person name="Yorke J.A."/>
            <person name="Yoshida K."/>
            <person name="Zdobnov E."/>
            <person name="Zhang P."/>
            <person name="Zhang Y."/>
            <person name="Zimin A.V."/>
            <person name="Baldwin J."/>
            <person name="Abdouelleil A."/>
            <person name="Abdulkadir J."/>
            <person name="Abebe A."/>
            <person name="Abera B."/>
            <person name="Abreu J."/>
            <person name="Acer S.C."/>
            <person name="Aftuck L."/>
            <person name="Alexander A."/>
            <person name="An P."/>
            <person name="Anderson E."/>
            <person name="Anderson S."/>
            <person name="Arachi H."/>
            <person name="Azer M."/>
            <person name="Bachantsang P."/>
            <person name="Barry A."/>
            <person name="Bayul T."/>
            <person name="Berlin A."/>
            <person name="Bessette D."/>
            <person name="Bloom T."/>
            <person name="Blye J."/>
            <person name="Boguslavskiy L."/>
            <person name="Bonnet C."/>
            <person name="Boukhgalter B."/>
            <person name="Bourzgui I."/>
            <person name="Brown A."/>
            <person name="Cahill P."/>
            <person name="Channer S."/>
            <person name="Cheshatsang Y."/>
            <person name="Chuda L."/>
            <person name="Citroen M."/>
            <person name="Collymore A."/>
            <person name="Cooke P."/>
            <person name="Costello M."/>
            <person name="D'Aco K."/>
            <person name="Daza R."/>
            <person name="De Haan G."/>
            <person name="DeGray S."/>
            <person name="DeMaso C."/>
            <person name="Dhargay N."/>
            <person name="Dooley K."/>
            <person name="Dooley E."/>
            <person name="Doricent M."/>
            <person name="Dorje P."/>
            <person name="Dorjee K."/>
            <person name="Dupes A."/>
            <person name="Elong R."/>
            <person name="Falk J."/>
            <person name="Farina A."/>
            <person name="Faro S."/>
            <person name="Ferguson D."/>
            <person name="Fisher S."/>
            <person name="Foley C.D."/>
            <person name="Franke A."/>
            <person name="Friedrich D."/>
            <person name="Gadbois L."/>
            <person name="Gearin G."/>
            <person name="Gearin C.R."/>
            <person name="Giannoukos G."/>
            <person name="Goode T."/>
            <person name="Graham J."/>
            <person name="Grandbois E."/>
            <person name="Grewal S."/>
            <person name="Gyaltsen K."/>
            <person name="Hafez N."/>
            <person name="Hagos B."/>
            <person name="Hall J."/>
            <person name="Henson C."/>
            <person name="Hollinger A."/>
            <person name="Honan T."/>
            <person name="Huard M.D."/>
            <person name="Hughes L."/>
            <person name="Hurhula B."/>
            <person name="Husby M.E."/>
            <person name="Kamat A."/>
            <person name="Kanga B."/>
            <person name="Kashin S."/>
            <person name="Khazanovich D."/>
            <person name="Kisner P."/>
            <person name="Lance K."/>
            <person name="Lara M."/>
            <person name="Lee W."/>
            <person name="Lennon N."/>
            <person name="Letendre F."/>
            <person name="LeVine R."/>
            <person name="Lipovsky A."/>
            <person name="Liu X."/>
            <person name="Liu J."/>
            <person name="Liu S."/>
            <person name="Lokyitsang T."/>
            <person name="Lokyitsang Y."/>
            <person name="Lubonja R."/>
            <person name="Lui A."/>
            <person name="MacDonald P."/>
            <person name="Magnisalis V."/>
            <person name="Maru K."/>
            <person name="Matthews C."/>
            <person name="McCusker W."/>
            <person name="McDonough S."/>
            <person name="Mehta T."/>
            <person name="Meldrim J."/>
            <person name="Meneus L."/>
            <person name="Mihai O."/>
            <person name="Mihalev A."/>
            <person name="Mihova T."/>
            <person name="Mittelman R."/>
            <person name="Mlenga V."/>
            <person name="Montmayeur A."/>
            <person name="Mulrain L."/>
            <person name="Navidi A."/>
            <person name="Naylor J."/>
            <person name="Negash T."/>
            <person name="Nguyen T."/>
            <person name="Nguyen N."/>
            <person name="Nicol R."/>
            <person name="Norbu C."/>
            <person name="Norbu N."/>
            <person name="Novod N."/>
            <person name="O'Neill B."/>
            <person name="Osman S."/>
            <person name="Markiewicz E."/>
            <person name="Oyono O.L."/>
            <person name="Patti C."/>
            <person name="Phunkhang P."/>
            <person name="Pierre F."/>
            <person name="Priest M."/>
            <person name="Raghuraman S."/>
            <person name="Rege F."/>
            <person name="Reyes R."/>
            <person name="Rise C."/>
            <person name="Rogov P."/>
            <person name="Ross K."/>
            <person name="Ryan E."/>
            <person name="Settipalli S."/>
            <person name="Shea T."/>
            <person name="Sherpa N."/>
            <person name="Shi L."/>
            <person name="Shih D."/>
            <person name="Sparrow T."/>
            <person name="Spaulding J."/>
            <person name="Stalker J."/>
            <person name="Stange-Thomann N."/>
            <person name="Stavropoulos S."/>
            <person name="Stone C."/>
            <person name="Strader C."/>
            <person name="Tesfaye S."/>
            <person name="Thomson T."/>
            <person name="Thoulutsang Y."/>
            <person name="Thoulutsang D."/>
            <person name="Topham K."/>
            <person name="Topping I."/>
            <person name="Tsamla T."/>
            <person name="Vassiliev H."/>
            <person name="Vo A."/>
            <person name="Wangchuk T."/>
            <person name="Wangdi T."/>
            <person name="Weiand M."/>
            <person name="Wilkinson J."/>
            <person name="Wilson A."/>
            <person name="Yadav S."/>
            <person name="Young G."/>
            <person name="Yu Q."/>
            <person name="Zembek L."/>
            <person name="Zhong D."/>
            <person name="Zimmer A."/>
            <person name="Zwirko Z."/>
            <person name="Jaffe D.B."/>
            <person name="Alvarez P."/>
            <person name="Brockman W."/>
            <person name="Butler J."/>
            <person name="Chin C."/>
            <person name="Gnerre S."/>
            <person name="Grabherr M."/>
            <person name="Kleber M."/>
            <person name="Mauceli E."/>
            <person name="MacCallum I."/>
        </authorList>
    </citation>
    <scope>NUCLEOTIDE SEQUENCE [LARGE SCALE GENOMIC DNA]</scope>
    <source>
        <strain evidence="3">Tucson 14024-0371.13</strain>
    </source>
</reference>
<organism evidence="2 3">
    <name type="scientific">Drosophila ananassae</name>
    <name type="common">Fruit fly</name>
    <dbReference type="NCBI Taxonomy" id="7217"/>
    <lineage>
        <taxon>Eukaryota</taxon>
        <taxon>Metazoa</taxon>
        <taxon>Ecdysozoa</taxon>
        <taxon>Arthropoda</taxon>
        <taxon>Hexapoda</taxon>
        <taxon>Insecta</taxon>
        <taxon>Pterygota</taxon>
        <taxon>Neoptera</taxon>
        <taxon>Endopterygota</taxon>
        <taxon>Diptera</taxon>
        <taxon>Brachycera</taxon>
        <taxon>Muscomorpha</taxon>
        <taxon>Ephydroidea</taxon>
        <taxon>Drosophilidae</taxon>
        <taxon>Drosophila</taxon>
        <taxon>Sophophora</taxon>
    </lineage>
</organism>
<dbReference type="InParanoid" id="B3M4E9"/>
<dbReference type="EMBL" id="CH902618">
    <property type="protein sequence ID" value="EDV40443.1"/>
    <property type="molecule type" value="Genomic_DNA"/>
</dbReference>
<dbReference type="AlphaFoldDB" id="B3M4E9"/>
<keyword evidence="1" id="KW-0732">Signal</keyword>
<dbReference type="Proteomes" id="UP000007801">
    <property type="component" value="Unassembled WGS sequence"/>
</dbReference>
<feature type="chain" id="PRO_5002792350" evidence="1">
    <location>
        <begin position="19"/>
        <end position="126"/>
    </location>
</feature>
<feature type="signal peptide" evidence="1">
    <location>
        <begin position="1"/>
        <end position="18"/>
    </location>
</feature>
<evidence type="ECO:0000313" key="2">
    <source>
        <dbReference type="EMBL" id="EDV40443.1"/>
    </source>
</evidence>
<protein>
    <submittedName>
        <fullName evidence="2">Uncharacterized protein</fullName>
    </submittedName>
</protein>
<gene>
    <name evidence="2" type="primary">Dana\GF23926</name>
    <name evidence="2" type="synonym">dana_GLEANR_8688</name>
    <name evidence="2" type="ORF">GF23926</name>
</gene>
<sequence>MQNLLIILSIGLLSCVAARSTVGPVLFNPPVSQFGVFPGPTGYAVPPFAAPFGGVFPTPLGAPLTASLASLASPPNPTPLSVSSSQRLDYFNQFNAAFAPNAPARILAATPSGRLITPGVAAPFFF</sequence>
<evidence type="ECO:0000256" key="1">
    <source>
        <dbReference type="SAM" id="SignalP"/>
    </source>
</evidence>
<name>B3M4E9_DROAN</name>
<dbReference type="OMA" id="QMLVILS"/>
<accession>B3M4E9</accession>
<proteinExistence type="predicted"/>
<keyword evidence="3" id="KW-1185">Reference proteome</keyword>
<dbReference type="HOGENOM" id="CLU_162220_0_0_1"/>
<evidence type="ECO:0000313" key="3">
    <source>
        <dbReference type="Proteomes" id="UP000007801"/>
    </source>
</evidence>